<dbReference type="InterPro" id="IPR010982">
    <property type="entry name" value="Lambda_DNA-bd_dom_sf"/>
</dbReference>
<dbReference type="RefSeq" id="WP_061944157.1">
    <property type="nucleotide sequence ID" value="NZ_CP013234.1"/>
</dbReference>
<dbReference type="InterPro" id="IPR001387">
    <property type="entry name" value="Cro/C1-type_HTH"/>
</dbReference>
<dbReference type="EMBL" id="CP013236">
    <property type="protein sequence ID" value="AMP16809.1"/>
    <property type="molecule type" value="Genomic_DNA"/>
</dbReference>
<evidence type="ECO:0000313" key="3">
    <source>
        <dbReference type="EMBL" id="AMP16809.1"/>
    </source>
</evidence>
<organism evidence="2 4">
    <name type="scientific">Collimonas pratensis</name>
    <dbReference type="NCBI Taxonomy" id="279113"/>
    <lineage>
        <taxon>Bacteria</taxon>
        <taxon>Pseudomonadati</taxon>
        <taxon>Pseudomonadota</taxon>
        <taxon>Betaproteobacteria</taxon>
        <taxon>Burkholderiales</taxon>
        <taxon>Oxalobacteraceae</taxon>
        <taxon>Collimonas</taxon>
    </lineage>
</organism>
<dbReference type="SUPFAM" id="SSF47413">
    <property type="entry name" value="lambda repressor-like DNA-binding domains"/>
    <property type="match status" value="1"/>
</dbReference>
<dbReference type="Gene3D" id="1.10.260.40">
    <property type="entry name" value="lambda repressor-like DNA-binding domains"/>
    <property type="match status" value="1"/>
</dbReference>
<dbReference type="PROSITE" id="PS50943">
    <property type="entry name" value="HTH_CROC1"/>
    <property type="match status" value="1"/>
</dbReference>
<evidence type="ECO:0000313" key="4">
    <source>
        <dbReference type="Proteomes" id="UP000074561"/>
    </source>
</evidence>
<name>A0A127R388_9BURK</name>
<sequence>MVNNYGARLADALQIARKDRQELADAIGVSVQAVGQVIAGKTKALTAENSALAAKFLGVDIFWLATGIGHPKIAAKHSGQWPFSISLESFLEIPEAEQNRVGEYIEFCVRKWQAAHPEKK</sequence>
<evidence type="ECO:0000313" key="5">
    <source>
        <dbReference type="Proteomes" id="UP000074914"/>
    </source>
</evidence>
<gene>
    <name evidence="3" type="ORF">CPter291_4589</name>
    <name evidence="2" type="ORF">CPter91_4773</name>
</gene>
<dbReference type="AlphaFoldDB" id="A0A127R388"/>
<dbReference type="EMBL" id="CP013234">
    <property type="protein sequence ID" value="AMP07068.1"/>
    <property type="molecule type" value="Genomic_DNA"/>
</dbReference>
<protein>
    <submittedName>
        <fullName evidence="2">Helix-turn-helix family protein</fullName>
    </submittedName>
</protein>
<proteinExistence type="predicted"/>
<dbReference type="Pfam" id="PF01381">
    <property type="entry name" value="HTH_3"/>
    <property type="match status" value="1"/>
</dbReference>
<evidence type="ECO:0000259" key="1">
    <source>
        <dbReference type="PROSITE" id="PS50943"/>
    </source>
</evidence>
<feature type="domain" description="HTH cro/C1-type" evidence="1">
    <location>
        <begin position="21"/>
        <end position="64"/>
    </location>
</feature>
<keyword evidence="5" id="KW-1185">Reference proteome</keyword>
<dbReference type="OrthoDB" id="9791537at2"/>
<dbReference type="SMART" id="SM00530">
    <property type="entry name" value="HTH_XRE"/>
    <property type="match status" value="1"/>
</dbReference>
<dbReference type="KEGG" id="cpra:CPter91_4773"/>
<dbReference type="Proteomes" id="UP000074914">
    <property type="component" value="Chromosome"/>
</dbReference>
<dbReference type="Proteomes" id="UP000074561">
    <property type="component" value="Chromosome"/>
</dbReference>
<dbReference type="GO" id="GO:0003677">
    <property type="term" value="F:DNA binding"/>
    <property type="evidence" value="ECO:0007669"/>
    <property type="project" value="InterPro"/>
</dbReference>
<evidence type="ECO:0000313" key="2">
    <source>
        <dbReference type="EMBL" id="AMP07068.1"/>
    </source>
</evidence>
<reference evidence="4 5" key="1">
    <citation type="submission" date="2015-11" db="EMBL/GenBank/DDBJ databases">
        <title>Exploring the genomic traits of fungus-feeding bacterial genus Collimonas.</title>
        <authorList>
            <person name="Song C."/>
            <person name="Schmidt R."/>
            <person name="de Jager V."/>
            <person name="Krzyzanowska D."/>
            <person name="Jongedijk E."/>
            <person name="Cankar K."/>
            <person name="Beekwilder J."/>
            <person name="van Veen A."/>
            <person name="de Boer W."/>
            <person name="van Veen J.A."/>
            <person name="Garbeva P."/>
        </authorList>
    </citation>
    <scope>NUCLEOTIDE SEQUENCE [LARGE SCALE GENOMIC DNA]</scope>
    <source>
        <strain evidence="3 5">Ter291</strain>
        <strain evidence="2 4">Ter91</strain>
    </source>
</reference>
<accession>A0A127R388</accession>
<dbReference type="CDD" id="cd00093">
    <property type="entry name" value="HTH_XRE"/>
    <property type="match status" value="1"/>
</dbReference>
<dbReference type="PATRIC" id="fig|279113.10.peg.4568"/>